<organism evidence="2 3">
    <name type="scientific">Luedemannella flava</name>
    <dbReference type="NCBI Taxonomy" id="349316"/>
    <lineage>
        <taxon>Bacteria</taxon>
        <taxon>Bacillati</taxon>
        <taxon>Actinomycetota</taxon>
        <taxon>Actinomycetes</taxon>
        <taxon>Micromonosporales</taxon>
        <taxon>Micromonosporaceae</taxon>
        <taxon>Luedemannella</taxon>
    </lineage>
</organism>
<feature type="transmembrane region" description="Helical" evidence="1">
    <location>
        <begin position="66"/>
        <end position="90"/>
    </location>
</feature>
<proteinExistence type="predicted"/>
<keyword evidence="1" id="KW-1133">Transmembrane helix</keyword>
<comment type="caution">
    <text evidence="2">The sequence shown here is derived from an EMBL/GenBank/DDBJ whole genome shotgun (WGS) entry which is preliminary data.</text>
</comment>
<feature type="transmembrane region" description="Helical" evidence="1">
    <location>
        <begin position="39"/>
        <end position="60"/>
    </location>
</feature>
<protein>
    <submittedName>
        <fullName evidence="2">Uncharacterized protein</fullName>
    </submittedName>
</protein>
<feature type="transmembrane region" description="Helical" evidence="1">
    <location>
        <begin position="102"/>
        <end position="119"/>
    </location>
</feature>
<evidence type="ECO:0000313" key="2">
    <source>
        <dbReference type="EMBL" id="GAA1813426.1"/>
    </source>
</evidence>
<evidence type="ECO:0000313" key="3">
    <source>
        <dbReference type="Proteomes" id="UP001500218"/>
    </source>
</evidence>
<dbReference type="EMBL" id="BAAALT010000122">
    <property type="protein sequence ID" value="GAA1813426.1"/>
    <property type="molecule type" value="Genomic_DNA"/>
</dbReference>
<evidence type="ECO:0000256" key="1">
    <source>
        <dbReference type="SAM" id="Phobius"/>
    </source>
</evidence>
<sequence length="185" mass="19102">MVAGTPEDTEAPALPNQVPIAEAAHAPIGPAAPSKTSKILDTIAIVIAPIIVPAFMLATVRSGPNYSFISGLTLADIAFGIVSVAFAALARAVTGRGESWKLVAVAAVFAIVFATGIATNRDTAVDSDRLTHEASKCPISCDMATLQETAIRIAENAPSALHWMVALFIGALLCSVATYAIWSEA</sequence>
<gene>
    <name evidence="2" type="ORF">GCM10009682_38260</name>
</gene>
<keyword evidence="1" id="KW-0472">Membrane</keyword>
<dbReference type="Proteomes" id="UP001500218">
    <property type="component" value="Unassembled WGS sequence"/>
</dbReference>
<keyword evidence="1" id="KW-0812">Transmembrane</keyword>
<feature type="transmembrane region" description="Helical" evidence="1">
    <location>
        <begin position="160"/>
        <end position="182"/>
    </location>
</feature>
<name>A0ABP4YEB2_9ACTN</name>
<keyword evidence="3" id="KW-1185">Reference proteome</keyword>
<reference evidence="3" key="1">
    <citation type="journal article" date="2019" name="Int. J. Syst. Evol. Microbiol.">
        <title>The Global Catalogue of Microorganisms (GCM) 10K type strain sequencing project: providing services to taxonomists for standard genome sequencing and annotation.</title>
        <authorList>
            <consortium name="The Broad Institute Genomics Platform"/>
            <consortium name="The Broad Institute Genome Sequencing Center for Infectious Disease"/>
            <person name="Wu L."/>
            <person name="Ma J."/>
        </authorList>
    </citation>
    <scope>NUCLEOTIDE SEQUENCE [LARGE SCALE GENOMIC DNA]</scope>
    <source>
        <strain evidence="3">JCM 13250</strain>
    </source>
</reference>
<accession>A0ABP4YEB2</accession>